<feature type="transmembrane region" description="Helical" evidence="1">
    <location>
        <begin position="158"/>
        <end position="177"/>
    </location>
</feature>
<feature type="transmembrane region" description="Helical" evidence="1">
    <location>
        <begin position="183"/>
        <end position="204"/>
    </location>
</feature>
<dbReference type="SMART" id="SM00014">
    <property type="entry name" value="acidPPc"/>
    <property type="match status" value="1"/>
</dbReference>
<dbReference type="InterPro" id="IPR036938">
    <property type="entry name" value="PAP2/HPO_sf"/>
</dbReference>
<feature type="transmembrane region" description="Helical" evidence="1">
    <location>
        <begin position="211"/>
        <end position="229"/>
    </location>
</feature>
<dbReference type="Proteomes" id="UP000295135">
    <property type="component" value="Unassembled WGS sequence"/>
</dbReference>
<keyword evidence="1" id="KW-0812">Transmembrane</keyword>
<keyword evidence="1" id="KW-1133">Transmembrane helix</keyword>
<dbReference type="Gene3D" id="1.20.144.10">
    <property type="entry name" value="Phosphatidic acid phosphatase type 2/haloperoxidase"/>
    <property type="match status" value="1"/>
</dbReference>
<feature type="transmembrane region" description="Helical" evidence="1">
    <location>
        <begin position="20"/>
        <end position="38"/>
    </location>
</feature>
<dbReference type="Pfam" id="PF01569">
    <property type="entry name" value="PAP2"/>
    <property type="match status" value="1"/>
</dbReference>
<keyword evidence="4" id="KW-1185">Reference proteome</keyword>
<comment type="caution">
    <text evidence="3">The sequence shown here is derived from an EMBL/GenBank/DDBJ whole genome shotgun (WGS) entry which is preliminary data.</text>
</comment>
<dbReference type="OrthoDB" id="9801622at2"/>
<feature type="transmembrane region" description="Helical" evidence="1">
    <location>
        <begin position="58"/>
        <end position="78"/>
    </location>
</feature>
<organism evidence="3 4">
    <name type="scientific">Sulfuritortus calidifontis</name>
    <dbReference type="NCBI Taxonomy" id="1914471"/>
    <lineage>
        <taxon>Bacteria</taxon>
        <taxon>Pseudomonadati</taxon>
        <taxon>Pseudomonadota</taxon>
        <taxon>Betaproteobacteria</taxon>
        <taxon>Nitrosomonadales</taxon>
        <taxon>Thiobacillaceae</taxon>
        <taxon>Sulfuritortus</taxon>
    </lineage>
</organism>
<name>A0A4R3JZN8_9PROT</name>
<dbReference type="EMBL" id="SLZY01000004">
    <property type="protein sequence ID" value="TCS72671.1"/>
    <property type="molecule type" value="Genomic_DNA"/>
</dbReference>
<dbReference type="PANTHER" id="PTHR14969">
    <property type="entry name" value="SPHINGOSINE-1-PHOSPHATE PHOSPHOHYDROLASE"/>
    <property type="match status" value="1"/>
</dbReference>
<sequence>MNRLELPEQPVASAFQRGRVWGLPAFALLLMAALLISHANQTLFLALNHAAAALPPGLWASLTAVGDTLVAFALLLPFVRRRPDLAAAIALATLFALVYVHSLKLGLNLPRPPTVFGSGEFNVIGPAYSAGSFPSGHTATAFAVMALLSVYLPNWGRLLPLLALATLVGLSRIAVGVHWPLDVLAGAAGGWLAGLAGIALASRWQALHHPWLHAAVQALLIAGAAWLLIGHDSGYPEARRFEQAIAFAGLALFFRPLPNGNQA</sequence>
<dbReference type="PANTHER" id="PTHR14969:SF13">
    <property type="entry name" value="AT30094P"/>
    <property type="match status" value="1"/>
</dbReference>
<gene>
    <name evidence="3" type="ORF">EDC61_10485</name>
</gene>
<evidence type="ECO:0000313" key="4">
    <source>
        <dbReference type="Proteomes" id="UP000295135"/>
    </source>
</evidence>
<accession>A0A4R3JZN8</accession>
<protein>
    <submittedName>
        <fullName evidence="3">PAP2 superfamily protein</fullName>
    </submittedName>
</protein>
<proteinExistence type="predicted"/>
<evidence type="ECO:0000259" key="2">
    <source>
        <dbReference type="SMART" id="SM00014"/>
    </source>
</evidence>
<dbReference type="CDD" id="cd01610">
    <property type="entry name" value="PAP2_like"/>
    <property type="match status" value="1"/>
</dbReference>
<dbReference type="AlphaFoldDB" id="A0A4R3JZN8"/>
<dbReference type="RefSeq" id="WP_126462689.1">
    <property type="nucleotide sequence ID" value="NZ_AP018721.1"/>
</dbReference>
<evidence type="ECO:0000256" key="1">
    <source>
        <dbReference type="SAM" id="Phobius"/>
    </source>
</evidence>
<feature type="transmembrane region" description="Helical" evidence="1">
    <location>
        <begin position="85"/>
        <end position="107"/>
    </location>
</feature>
<dbReference type="InterPro" id="IPR000326">
    <property type="entry name" value="PAP2/HPO"/>
</dbReference>
<reference evidence="3 4" key="1">
    <citation type="submission" date="2019-03" db="EMBL/GenBank/DDBJ databases">
        <title>Genomic Encyclopedia of Type Strains, Phase IV (KMG-IV): sequencing the most valuable type-strain genomes for metagenomic binning, comparative biology and taxonomic classification.</title>
        <authorList>
            <person name="Goeker M."/>
        </authorList>
    </citation>
    <scope>NUCLEOTIDE SEQUENCE [LARGE SCALE GENOMIC DNA]</scope>
    <source>
        <strain evidence="3 4">DSM 103923</strain>
    </source>
</reference>
<feature type="domain" description="Phosphatidic acid phosphatase type 2/haloperoxidase" evidence="2">
    <location>
        <begin position="87"/>
        <end position="198"/>
    </location>
</feature>
<evidence type="ECO:0000313" key="3">
    <source>
        <dbReference type="EMBL" id="TCS72671.1"/>
    </source>
</evidence>
<dbReference type="SUPFAM" id="SSF48317">
    <property type="entry name" value="Acid phosphatase/Vanadium-dependent haloperoxidase"/>
    <property type="match status" value="1"/>
</dbReference>
<keyword evidence="1" id="KW-0472">Membrane</keyword>